<dbReference type="SUPFAM" id="SSF46934">
    <property type="entry name" value="UBA-like"/>
    <property type="match status" value="1"/>
</dbReference>
<evidence type="ECO:0000313" key="10">
    <source>
        <dbReference type="Proteomes" id="UP000649604"/>
    </source>
</evidence>
<keyword evidence="5" id="KW-0963">Cytoplasm</keyword>
<comment type="function">
    <text evidence="5 6">Associates with the EF-Tu.GDP complex and induces the exchange of GDP to GTP. It remains bound to the aminoacyl-tRNA.EF-Tu.GTP complex up to the GTP hydrolysis stage on the ribosome.</text>
</comment>
<evidence type="ECO:0000313" key="9">
    <source>
        <dbReference type="EMBL" id="MBD3326423.1"/>
    </source>
</evidence>
<evidence type="ECO:0000256" key="2">
    <source>
        <dbReference type="ARBA" id="ARBA00016956"/>
    </source>
</evidence>
<comment type="subcellular location">
    <subcellularLocation>
        <location evidence="5 7">Cytoplasm</location>
    </subcellularLocation>
</comment>
<keyword evidence="3 5" id="KW-0251">Elongation factor</keyword>
<dbReference type="EMBL" id="WJJP01000580">
    <property type="protein sequence ID" value="MBD3326423.1"/>
    <property type="molecule type" value="Genomic_DNA"/>
</dbReference>
<evidence type="ECO:0000256" key="7">
    <source>
        <dbReference type="RuleBase" id="RU000643"/>
    </source>
</evidence>
<dbReference type="FunFam" id="1.10.8.10:FF:000001">
    <property type="entry name" value="Elongation factor Ts"/>
    <property type="match status" value="1"/>
</dbReference>
<dbReference type="Gene3D" id="1.10.8.10">
    <property type="entry name" value="DNA helicase RuvA subunit, C-terminal domain"/>
    <property type="match status" value="1"/>
</dbReference>
<protein>
    <recommendedName>
        <fullName evidence="2 5">Elongation factor Ts</fullName>
        <shortName evidence="5">EF-Ts</shortName>
    </recommendedName>
</protein>
<dbReference type="InterPro" id="IPR001816">
    <property type="entry name" value="Transl_elong_EFTs/EF1B"/>
</dbReference>
<dbReference type="NCBIfam" id="TIGR00116">
    <property type="entry name" value="tsf"/>
    <property type="match status" value="2"/>
</dbReference>
<dbReference type="Gene3D" id="1.10.286.20">
    <property type="match status" value="1"/>
</dbReference>
<gene>
    <name evidence="5 9" type="primary">tsf</name>
    <name evidence="9" type="ORF">GF339_17695</name>
</gene>
<dbReference type="Proteomes" id="UP000649604">
    <property type="component" value="Unassembled WGS sequence"/>
</dbReference>
<dbReference type="InterPro" id="IPR018101">
    <property type="entry name" value="Transl_elong_Ts_CS"/>
</dbReference>
<reference evidence="9" key="1">
    <citation type="submission" date="2019-11" db="EMBL/GenBank/DDBJ databases">
        <title>Microbial mats filling the niche in hypersaline microbial mats.</title>
        <authorList>
            <person name="Wong H.L."/>
            <person name="Macleod F.I."/>
            <person name="White R.A. III"/>
            <person name="Burns B.P."/>
        </authorList>
    </citation>
    <scope>NUCLEOTIDE SEQUENCE</scope>
    <source>
        <strain evidence="9">Rbin_158</strain>
    </source>
</reference>
<evidence type="ECO:0000259" key="8">
    <source>
        <dbReference type="Pfam" id="PF00889"/>
    </source>
</evidence>
<accession>A0A9D5JY72</accession>
<dbReference type="InterPro" id="IPR014039">
    <property type="entry name" value="Transl_elong_EFTs/EF1B_dimer"/>
</dbReference>
<evidence type="ECO:0000256" key="3">
    <source>
        <dbReference type="ARBA" id="ARBA00022768"/>
    </source>
</evidence>
<dbReference type="GO" id="GO:0003746">
    <property type="term" value="F:translation elongation factor activity"/>
    <property type="evidence" value="ECO:0007669"/>
    <property type="project" value="UniProtKB-UniRule"/>
</dbReference>
<comment type="caution">
    <text evidence="9">The sequence shown here is derived from an EMBL/GenBank/DDBJ whole genome shotgun (WGS) entry which is preliminary data.</text>
</comment>
<comment type="similarity">
    <text evidence="1 5 6">Belongs to the EF-Ts family.</text>
</comment>
<dbReference type="PROSITE" id="PS01126">
    <property type="entry name" value="EF_TS_1"/>
    <property type="match status" value="1"/>
</dbReference>
<sequence>MMAITAQMVKELREKTGAGIMDCKKALTETEGDLEKAIEALRKKGLAAAAKKSGRVTSEGAVASYIHAGGKIGVLVEINCETDFVARTDQFQTLVKDIAMHIAASNPLYLKREDVPAEVLQKEREIYRAQFLNSGKPEKVIEKIVDGKIDKYYTEMCLYEQPFVKDTDKTVQQLITETIAQVGENINIRRFARFVLGEGIEKEEKDLAQEVAAQRQAVSQ</sequence>
<feature type="domain" description="Translation elongation factor EFTs/EF1B dimerisation" evidence="8">
    <location>
        <begin position="11"/>
        <end position="198"/>
    </location>
</feature>
<evidence type="ECO:0000256" key="6">
    <source>
        <dbReference type="RuleBase" id="RU000642"/>
    </source>
</evidence>
<dbReference type="Pfam" id="PF00889">
    <property type="entry name" value="EF_TS"/>
    <property type="match status" value="1"/>
</dbReference>
<evidence type="ECO:0000256" key="1">
    <source>
        <dbReference type="ARBA" id="ARBA00005532"/>
    </source>
</evidence>
<dbReference type="AlphaFoldDB" id="A0A9D5JY72"/>
<dbReference type="GO" id="GO:0005737">
    <property type="term" value="C:cytoplasm"/>
    <property type="evidence" value="ECO:0007669"/>
    <property type="project" value="UniProtKB-SubCell"/>
</dbReference>
<dbReference type="SUPFAM" id="SSF54713">
    <property type="entry name" value="Elongation factor Ts (EF-Ts), dimerisation domain"/>
    <property type="match status" value="1"/>
</dbReference>
<organism evidence="9 10">
    <name type="scientific">candidate division KSB3 bacterium</name>
    <dbReference type="NCBI Taxonomy" id="2044937"/>
    <lineage>
        <taxon>Bacteria</taxon>
        <taxon>candidate division KSB3</taxon>
    </lineage>
</organism>
<name>A0A9D5JY72_9BACT</name>
<proteinExistence type="inferred from homology"/>
<dbReference type="PANTHER" id="PTHR11741:SF0">
    <property type="entry name" value="ELONGATION FACTOR TS, MITOCHONDRIAL"/>
    <property type="match status" value="1"/>
</dbReference>
<dbReference type="FunFam" id="1.10.286.20:FF:000001">
    <property type="entry name" value="Elongation factor Ts"/>
    <property type="match status" value="1"/>
</dbReference>
<dbReference type="CDD" id="cd14275">
    <property type="entry name" value="UBA_EF-Ts"/>
    <property type="match status" value="1"/>
</dbReference>
<dbReference type="InterPro" id="IPR036402">
    <property type="entry name" value="EF-Ts_dimer_sf"/>
</dbReference>
<dbReference type="PROSITE" id="PS01127">
    <property type="entry name" value="EF_TS_2"/>
    <property type="match status" value="1"/>
</dbReference>
<evidence type="ECO:0000256" key="4">
    <source>
        <dbReference type="ARBA" id="ARBA00022917"/>
    </source>
</evidence>
<dbReference type="Gene3D" id="3.30.479.20">
    <property type="entry name" value="Elongation factor Ts, dimerisation domain"/>
    <property type="match status" value="1"/>
</dbReference>
<dbReference type="HAMAP" id="MF_00050">
    <property type="entry name" value="EF_Ts"/>
    <property type="match status" value="1"/>
</dbReference>
<dbReference type="InterPro" id="IPR009060">
    <property type="entry name" value="UBA-like_sf"/>
</dbReference>
<evidence type="ECO:0000256" key="5">
    <source>
        <dbReference type="HAMAP-Rule" id="MF_00050"/>
    </source>
</evidence>
<keyword evidence="4 5" id="KW-0648">Protein biosynthesis</keyword>
<dbReference type="PANTHER" id="PTHR11741">
    <property type="entry name" value="ELONGATION FACTOR TS"/>
    <property type="match status" value="1"/>
</dbReference>
<feature type="region of interest" description="Involved in Mg(2+) ion dislocation from EF-Tu" evidence="5">
    <location>
        <begin position="82"/>
        <end position="85"/>
    </location>
</feature>